<dbReference type="CDD" id="cd04242">
    <property type="entry name" value="AAK_G5K_ProB"/>
    <property type="match status" value="1"/>
</dbReference>
<name>A0A562JK87_9FIRM</name>
<dbReference type="HAMAP" id="MF_00456">
    <property type="entry name" value="ProB"/>
    <property type="match status" value="1"/>
</dbReference>
<organism evidence="10 11">
    <name type="scientific">Sedimentibacter saalensis</name>
    <dbReference type="NCBI Taxonomy" id="130788"/>
    <lineage>
        <taxon>Bacteria</taxon>
        <taxon>Bacillati</taxon>
        <taxon>Bacillota</taxon>
        <taxon>Tissierellia</taxon>
        <taxon>Sedimentibacter</taxon>
    </lineage>
</organism>
<sequence length="268" mass="28833">MKINNISDKRHKRIVVKVGSSTLTHDTGKLNLRMMDKIAMVLSDIKNEGTDVVLVTSAAVAAGVSKLGLKERPKTTKEKQAAASVGQCELMFAYDKVFSQYNQTVSQLLLTRDITENPLLKENVTNTFETLFTYNVIPIVNENDSVAIEELVYGDNDTLSAVTAKIVCADLLIILSDIDGLYDSNPQNNPDAKLIPVVREITEEIESVAGGSQSLVGTGGMATKIAAAKIAVASGIDMAIVNGKSPELIYDVLDGKAVGTLFLKKESK</sequence>
<proteinExistence type="inferred from homology"/>
<dbReference type="FunFam" id="3.40.1160.10:FF:000018">
    <property type="entry name" value="Glutamate 5-kinase"/>
    <property type="match status" value="1"/>
</dbReference>
<feature type="binding site" evidence="8">
    <location>
        <begin position="176"/>
        <end position="177"/>
    </location>
    <ligand>
        <name>ATP</name>
        <dbReference type="ChEBI" id="CHEBI:30616"/>
    </ligand>
</feature>
<feature type="binding site" evidence="8">
    <location>
        <begin position="218"/>
        <end position="224"/>
    </location>
    <ligand>
        <name>ATP</name>
        <dbReference type="ChEBI" id="CHEBI:30616"/>
    </ligand>
</feature>
<keyword evidence="1 8" id="KW-0963">Cytoplasm</keyword>
<comment type="pathway">
    <text evidence="8">Amino-acid biosynthesis; L-proline biosynthesis; L-glutamate 5-semialdehyde from L-glutamate: step 1/2.</text>
</comment>
<dbReference type="EMBL" id="VLKH01000001">
    <property type="protein sequence ID" value="TWH83589.1"/>
    <property type="molecule type" value="Genomic_DNA"/>
</dbReference>
<dbReference type="InterPro" id="IPR041739">
    <property type="entry name" value="G5K_ProB"/>
</dbReference>
<feature type="domain" description="Aspartate/glutamate/uridylate kinase" evidence="9">
    <location>
        <begin position="12"/>
        <end position="242"/>
    </location>
</feature>
<dbReference type="PROSITE" id="PS00902">
    <property type="entry name" value="GLUTAMATE_5_KINASE"/>
    <property type="match status" value="1"/>
</dbReference>
<comment type="function">
    <text evidence="8">Catalyzes the transfer of a phosphate group to glutamate to form L-glutamate 5-phosphate.</text>
</comment>
<dbReference type="GO" id="GO:0005524">
    <property type="term" value="F:ATP binding"/>
    <property type="evidence" value="ECO:0007669"/>
    <property type="project" value="UniProtKB-KW"/>
</dbReference>
<dbReference type="PANTHER" id="PTHR43654">
    <property type="entry name" value="GLUTAMATE 5-KINASE"/>
    <property type="match status" value="1"/>
</dbReference>
<dbReference type="InterPro" id="IPR036393">
    <property type="entry name" value="AceGlu_kinase-like_sf"/>
</dbReference>
<reference evidence="10 11" key="1">
    <citation type="submission" date="2019-07" db="EMBL/GenBank/DDBJ databases">
        <title>Genomic Encyclopedia of Type Strains, Phase I: the one thousand microbial genomes (KMG-I) project.</title>
        <authorList>
            <person name="Kyrpides N."/>
        </authorList>
    </citation>
    <scope>NUCLEOTIDE SEQUENCE [LARGE SCALE GENOMIC DNA]</scope>
    <source>
        <strain evidence="10 11">DSM 13558</strain>
    </source>
</reference>
<dbReference type="InterPro" id="IPR001048">
    <property type="entry name" value="Asp/Glu/Uridylate_kinase"/>
</dbReference>
<feature type="binding site" evidence="8">
    <location>
        <position position="57"/>
    </location>
    <ligand>
        <name>substrate</name>
    </ligand>
</feature>
<dbReference type="GO" id="GO:0055129">
    <property type="term" value="P:L-proline biosynthetic process"/>
    <property type="evidence" value="ECO:0007669"/>
    <property type="project" value="UniProtKB-UniRule"/>
</dbReference>
<dbReference type="InterPro" id="IPR011529">
    <property type="entry name" value="Glu_5kinase"/>
</dbReference>
<feature type="binding site" evidence="8">
    <location>
        <position position="156"/>
    </location>
    <ligand>
        <name>substrate</name>
    </ligand>
</feature>
<dbReference type="RefSeq" id="WP_145078732.1">
    <property type="nucleotide sequence ID" value="NZ_VLKH01000001.1"/>
</dbReference>
<dbReference type="Gene3D" id="3.40.1160.10">
    <property type="entry name" value="Acetylglutamate kinase-like"/>
    <property type="match status" value="1"/>
</dbReference>
<evidence type="ECO:0000259" key="9">
    <source>
        <dbReference type="Pfam" id="PF00696"/>
    </source>
</evidence>
<comment type="subcellular location">
    <subcellularLocation>
        <location evidence="8">Cytoplasm</location>
    </subcellularLocation>
</comment>
<evidence type="ECO:0000256" key="5">
    <source>
        <dbReference type="ARBA" id="ARBA00022741"/>
    </source>
</evidence>
<dbReference type="NCBIfam" id="TIGR01027">
    <property type="entry name" value="proB"/>
    <property type="match status" value="1"/>
</dbReference>
<dbReference type="PANTHER" id="PTHR43654:SF1">
    <property type="entry name" value="ISOPENTENYL PHOSPHATE KINASE"/>
    <property type="match status" value="1"/>
</dbReference>
<keyword evidence="5 8" id="KW-0547">Nucleotide-binding</keyword>
<keyword evidence="3 8" id="KW-0641">Proline biosynthesis</keyword>
<protein>
    <recommendedName>
        <fullName evidence="8">Glutamate 5-kinase</fullName>
        <ecNumber evidence="8">2.7.2.11</ecNumber>
    </recommendedName>
    <alternativeName>
        <fullName evidence="8">Gamma-glutamyl kinase</fullName>
        <shortName evidence="8">GK</shortName>
    </alternativeName>
</protein>
<dbReference type="GO" id="GO:0005829">
    <property type="term" value="C:cytosol"/>
    <property type="evidence" value="ECO:0007669"/>
    <property type="project" value="TreeGrafter"/>
</dbReference>
<keyword evidence="11" id="KW-1185">Reference proteome</keyword>
<dbReference type="InterPro" id="IPR005715">
    <property type="entry name" value="Glu_5kinase/COase_Synthase"/>
</dbReference>
<keyword evidence="6 8" id="KW-0418">Kinase</keyword>
<dbReference type="GO" id="GO:0004349">
    <property type="term" value="F:glutamate 5-kinase activity"/>
    <property type="evidence" value="ECO:0007669"/>
    <property type="project" value="UniProtKB-UniRule"/>
</dbReference>
<evidence type="ECO:0000256" key="2">
    <source>
        <dbReference type="ARBA" id="ARBA00022605"/>
    </source>
</evidence>
<gene>
    <name evidence="8" type="primary">proB</name>
    <name evidence="10" type="ORF">LY60_00200</name>
</gene>
<dbReference type="SUPFAM" id="SSF53633">
    <property type="entry name" value="Carbamate kinase-like"/>
    <property type="match status" value="1"/>
</dbReference>
<evidence type="ECO:0000313" key="10">
    <source>
        <dbReference type="EMBL" id="TWH83589.1"/>
    </source>
</evidence>
<dbReference type="InterPro" id="IPR019797">
    <property type="entry name" value="Glutamate_5-kinase_CS"/>
</dbReference>
<dbReference type="Pfam" id="PF00696">
    <property type="entry name" value="AA_kinase"/>
    <property type="match status" value="1"/>
</dbReference>
<dbReference type="PIRSF" id="PIRSF000729">
    <property type="entry name" value="GK"/>
    <property type="match status" value="1"/>
</dbReference>
<comment type="catalytic activity">
    <reaction evidence="8">
        <text>L-glutamate + ATP = L-glutamyl 5-phosphate + ADP</text>
        <dbReference type="Rhea" id="RHEA:14877"/>
        <dbReference type="ChEBI" id="CHEBI:29985"/>
        <dbReference type="ChEBI" id="CHEBI:30616"/>
        <dbReference type="ChEBI" id="CHEBI:58274"/>
        <dbReference type="ChEBI" id="CHEBI:456216"/>
        <dbReference type="EC" id="2.7.2.11"/>
    </reaction>
</comment>
<keyword evidence="7 8" id="KW-0067">ATP-binding</keyword>
<evidence type="ECO:0000313" key="11">
    <source>
        <dbReference type="Proteomes" id="UP000315343"/>
    </source>
</evidence>
<evidence type="ECO:0000256" key="3">
    <source>
        <dbReference type="ARBA" id="ARBA00022650"/>
    </source>
</evidence>
<evidence type="ECO:0000256" key="7">
    <source>
        <dbReference type="ARBA" id="ARBA00022840"/>
    </source>
</evidence>
<comment type="similarity">
    <text evidence="8">Belongs to the glutamate 5-kinase family.</text>
</comment>
<dbReference type="Proteomes" id="UP000315343">
    <property type="component" value="Unassembled WGS sequence"/>
</dbReference>
<dbReference type="InterPro" id="IPR001057">
    <property type="entry name" value="Glu/AcGlu_kinase"/>
</dbReference>
<evidence type="ECO:0000256" key="4">
    <source>
        <dbReference type="ARBA" id="ARBA00022679"/>
    </source>
</evidence>
<dbReference type="PRINTS" id="PR00474">
    <property type="entry name" value="GLU5KINASE"/>
</dbReference>
<feature type="binding site" evidence="8">
    <location>
        <position position="17"/>
    </location>
    <ligand>
        <name>ATP</name>
        <dbReference type="ChEBI" id="CHEBI:30616"/>
    </ligand>
</feature>
<evidence type="ECO:0000256" key="6">
    <source>
        <dbReference type="ARBA" id="ARBA00022777"/>
    </source>
</evidence>
<dbReference type="AlphaFoldDB" id="A0A562JK87"/>
<feature type="binding site" evidence="8">
    <location>
        <position position="144"/>
    </location>
    <ligand>
        <name>substrate</name>
    </ligand>
</feature>
<keyword evidence="4 8" id="KW-0808">Transferase</keyword>
<dbReference type="UniPathway" id="UPA00098">
    <property type="reaction ID" value="UER00359"/>
</dbReference>
<evidence type="ECO:0000256" key="8">
    <source>
        <dbReference type="HAMAP-Rule" id="MF_00456"/>
    </source>
</evidence>
<dbReference type="OrthoDB" id="9804434at2"/>
<dbReference type="EC" id="2.7.2.11" evidence="8"/>
<keyword evidence="2 8" id="KW-0028">Amino-acid biosynthesis</keyword>
<evidence type="ECO:0000256" key="1">
    <source>
        <dbReference type="ARBA" id="ARBA00022490"/>
    </source>
</evidence>
<accession>A0A562JK87</accession>
<comment type="caution">
    <text evidence="10">The sequence shown here is derived from an EMBL/GenBank/DDBJ whole genome shotgun (WGS) entry which is preliminary data.</text>
</comment>